<dbReference type="InterPro" id="IPR036280">
    <property type="entry name" value="Multihaem_cyt_sf"/>
</dbReference>
<feature type="signal peptide" evidence="1">
    <location>
        <begin position="1"/>
        <end position="20"/>
    </location>
</feature>
<dbReference type="OrthoDB" id="9814800at2"/>
<evidence type="ECO:0000256" key="1">
    <source>
        <dbReference type="SAM" id="SignalP"/>
    </source>
</evidence>
<dbReference type="Gene3D" id="3.90.10.10">
    <property type="entry name" value="Cytochrome C3"/>
    <property type="match status" value="1"/>
</dbReference>
<dbReference type="RefSeq" id="WP_146960995.1">
    <property type="nucleotide sequence ID" value="NZ_CP042467.1"/>
</dbReference>
<dbReference type="KEGG" id="bbae:FRD01_14970"/>
<reference evidence="2 3" key="1">
    <citation type="submission" date="2019-08" db="EMBL/GenBank/DDBJ databases">
        <authorList>
            <person name="Liang Q."/>
        </authorList>
    </citation>
    <scope>NUCLEOTIDE SEQUENCE [LARGE SCALE GENOMIC DNA]</scope>
    <source>
        <strain evidence="2 3">V1718</strain>
    </source>
</reference>
<dbReference type="SUPFAM" id="SSF48695">
    <property type="entry name" value="Multiheme cytochromes"/>
    <property type="match status" value="1"/>
</dbReference>
<feature type="chain" id="PRO_5022798977" evidence="1">
    <location>
        <begin position="21"/>
        <end position="204"/>
    </location>
</feature>
<name>A0A5B8XYJ0_9DELT</name>
<evidence type="ECO:0000313" key="3">
    <source>
        <dbReference type="Proteomes" id="UP000321595"/>
    </source>
</evidence>
<proteinExistence type="predicted"/>
<dbReference type="AlphaFoldDB" id="A0A5B8XYJ0"/>
<dbReference type="EMBL" id="CP042467">
    <property type="protein sequence ID" value="QED28509.1"/>
    <property type="molecule type" value="Genomic_DNA"/>
</dbReference>
<accession>A0A5B8XYJ0</accession>
<protein>
    <submittedName>
        <fullName evidence="2">Uncharacterized protein</fullName>
    </submittedName>
</protein>
<dbReference type="Proteomes" id="UP000321595">
    <property type="component" value="Chromosome"/>
</dbReference>
<dbReference type="PROSITE" id="PS51257">
    <property type="entry name" value="PROKAR_LIPOPROTEIN"/>
    <property type="match status" value="1"/>
</dbReference>
<keyword evidence="3" id="KW-1185">Reference proteome</keyword>
<organism evidence="2 3">
    <name type="scientific">Microvenator marinus</name>
    <dbReference type="NCBI Taxonomy" id="2600177"/>
    <lineage>
        <taxon>Bacteria</taxon>
        <taxon>Deltaproteobacteria</taxon>
        <taxon>Bradymonadales</taxon>
        <taxon>Microvenatoraceae</taxon>
        <taxon>Microvenator</taxon>
    </lineage>
</organism>
<evidence type="ECO:0000313" key="2">
    <source>
        <dbReference type="EMBL" id="QED28509.1"/>
    </source>
</evidence>
<sequence>MKHIHLCCLLCFAFALGGCAKEKFEIGKDLESSPEAKFETRIVLPDGLGSARTEVHRLDGTAKGVACATCHALDVEGKDVLRKAEELEEFHMGMNFEHGTLDCQSCHHPDDRSKLRLANGDAIAFADVMQLCGQCHGPQTRDYNNGSHGGMKGYWDLSKGPRTRNSCLHCHDAHVPKFQPVMPVFPPRDRFLEEGHHDEKGHHE</sequence>
<keyword evidence="1" id="KW-0732">Signal</keyword>
<gene>
    <name evidence="2" type="ORF">FRD01_14970</name>
</gene>